<accession>A0A2M8IZ61</accession>
<sequence>MPKIFRVLAVFAIAQVMAVCAWAQDNYLIKPGDILRIEVLEDASLNRQSLVLPDGRISVPLAGTVLVGGRSIDDVRADITRRLASNFSVQPTVFVSLTELGQAVPSGLPLTSLAVPVYFLGEVNNPGMIEVEPGTTLLQAIAQVGGFSRFAALKRIQLRRTDKEGNQSVYRFNYKDVLNGESSIGGTTLATGDVIVVPPRKLFE</sequence>
<dbReference type="InterPro" id="IPR049712">
    <property type="entry name" value="Poly_export"/>
</dbReference>
<dbReference type="SUPFAM" id="SSF142984">
    <property type="entry name" value="Nqo1 middle domain-like"/>
    <property type="match status" value="1"/>
</dbReference>
<proteinExistence type="predicted"/>
<dbReference type="RefSeq" id="WP_100163361.1">
    <property type="nucleotide sequence ID" value="NZ_PGTB01000071.1"/>
</dbReference>
<evidence type="ECO:0000256" key="1">
    <source>
        <dbReference type="ARBA" id="ARBA00022729"/>
    </source>
</evidence>
<organism evidence="5 6">
    <name type="scientific">Pseudooceanicola lipolyticus</name>
    <dbReference type="NCBI Taxonomy" id="2029104"/>
    <lineage>
        <taxon>Bacteria</taxon>
        <taxon>Pseudomonadati</taxon>
        <taxon>Pseudomonadota</taxon>
        <taxon>Alphaproteobacteria</taxon>
        <taxon>Rhodobacterales</taxon>
        <taxon>Paracoccaceae</taxon>
        <taxon>Pseudooceanicola</taxon>
    </lineage>
</organism>
<dbReference type="Pfam" id="PF10531">
    <property type="entry name" value="SLBB"/>
    <property type="match status" value="1"/>
</dbReference>
<keyword evidence="6" id="KW-1185">Reference proteome</keyword>
<dbReference type="Gene3D" id="3.10.560.10">
    <property type="entry name" value="Outer membrane lipoprotein wza domain like"/>
    <property type="match status" value="1"/>
</dbReference>
<reference evidence="5 6" key="1">
    <citation type="journal article" date="2018" name="Int. J. Syst. Evol. Microbiol.">
        <title>Pseudooceanicola lipolyticus sp. nov., a marine alphaproteobacterium, reclassification of Oceanicola flagellatus as Pseudooceanicola flagellatus comb. nov. and emended description of the genus Pseudooceanicola.</title>
        <authorList>
            <person name="Huang M.-M."/>
            <person name="Guo L.-L."/>
            <person name="Wu Y.-H."/>
            <person name="Lai Q.-L."/>
            <person name="Shao Z.-Z."/>
            <person name="Wang C.-S."/>
            <person name="Wu M."/>
            <person name="Xu X.-W."/>
        </authorList>
    </citation>
    <scope>NUCLEOTIDE SEQUENCE [LARGE SCALE GENOMIC DNA]</scope>
    <source>
        <strain evidence="5 6">157</strain>
    </source>
</reference>
<evidence type="ECO:0000259" key="3">
    <source>
        <dbReference type="Pfam" id="PF02563"/>
    </source>
</evidence>
<dbReference type="GO" id="GO:0015159">
    <property type="term" value="F:polysaccharide transmembrane transporter activity"/>
    <property type="evidence" value="ECO:0007669"/>
    <property type="project" value="InterPro"/>
</dbReference>
<feature type="domain" description="Soluble ligand binding" evidence="4">
    <location>
        <begin position="117"/>
        <end position="166"/>
    </location>
</feature>
<dbReference type="AlphaFoldDB" id="A0A2M8IZ61"/>
<feature type="chain" id="PRO_5014948221" evidence="2">
    <location>
        <begin position="24"/>
        <end position="204"/>
    </location>
</feature>
<keyword evidence="5" id="KW-0762">Sugar transport</keyword>
<dbReference type="Gene3D" id="3.30.1950.10">
    <property type="entry name" value="wza like domain"/>
    <property type="match status" value="1"/>
</dbReference>
<evidence type="ECO:0000313" key="6">
    <source>
        <dbReference type="Proteomes" id="UP000231553"/>
    </source>
</evidence>
<name>A0A2M8IZ61_9RHOB</name>
<dbReference type="Proteomes" id="UP000231553">
    <property type="component" value="Unassembled WGS sequence"/>
</dbReference>
<feature type="domain" description="Polysaccharide export protein N-terminal" evidence="3">
    <location>
        <begin position="23"/>
        <end position="97"/>
    </location>
</feature>
<dbReference type="InterPro" id="IPR019554">
    <property type="entry name" value="Soluble_ligand-bd"/>
</dbReference>
<keyword evidence="1 2" id="KW-0732">Signal</keyword>
<evidence type="ECO:0000313" key="5">
    <source>
        <dbReference type="EMBL" id="PJE35784.1"/>
    </source>
</evidence>
<dbReference type="PANTHER" id="PTHR33619">
    <property type="entry name" value="POLYSACCHARIDE EXPORT PROTEIN GFCE-RELATED"/>
    <property type="match status" value="1"/>
</dbReference>
<evidence type="ECO:0000259" key="4">
    <source>
        <dbReference type="Pfam" id="PF10531"/>
    </source>
</evidence>
<keyword evidence="5" id="KW-0813">Transport</keyword>
<protein>
    <submittedName>
        <fullName evidence="5">Sugar transporter</fullName>
    </submittedName>
</protein>
<dbReference type="PANTHER" id="PTHR33619:SF3">
    <property type="entry name" value="POLYSACCHARIDE EXPORT PROTEIN GFCE-RELATED"/>
    <property type="match status" value="1"/>
</dbReference>
<evidence type="ECO:0000256" key="2">
    <source>
        <dbReference type="SAM" id="SignalP"/>
    </source>
</evidence>
<dbReference type="Pfam" id="PF02563">
    <property type="entry name" value="Poly_export"/>
    <property type="match status" value="1"/>
</dbReference>
<dbReference type="InterPro" id="IPR003715">
    <property type="entry name" value="Poly_export_N"/>
</dbReference>
<feature type="signal peptide" evidence="2">
    <location>
        <begin position="1"/>
        <end position="23"/>
    </location>
</feature>
<gene>
    <name evidence="5" type="ORF">CVM52_15340</name>
</gene>
<comment type="caution">
    <text evidence="5">The sequence shown here is derived from an EMBL/GenBank/DDBJ whole genome shotgun (WGS) entry which is preliminary data.</text>
</comment>
<dbReference type="EMBL" id="PGTB01000071">
    <property type="protein sequence ID" value="PJE35784.1"/>
    <property type="molecule type" value="Genomic_DNA"/>
</dbReference>
<dbReference type="OrthoDB" id="197007at2"/>